<sequence>MDDQHYAENVLIDETLQRPILTILANAADDARQKLTAYVQTTGECATASIVELNAIFTDFKQAMNRESTHEGRLRLEAEAEAKGAIVTNNFDADHREKVSRLVTLSAEEEAHFHREYDIWQRTQSYLYEKHREKLAQFAAETFAGTNVIAVRFPPFA</sequence>
<dbReference type="Proteomes" id="UP000449547">
    <property type="component" value="Unassembled WGS sequence"/>
</dbReference>
<accession>A0A642UYT0</accession>
<proteinExistence type="predicted"/>
<keyword evidence="2" id="KW-1185">Reference proteome</keyword>
<organism evidence="1 2">
    <name type="scientific">Diutina rugosa</name>
    <name type="common">Yeast</name>
    <name type="synonym">Candida rugosa</name>
    <dbReference type="NCBI Taxonomy" id="5481"/>
    <lineage>
        <taxon>Eukaryota</taxon>
        <taxon>Fungi</taxon>
        <taxon>Dikarya</taxon>
        <taxon>Ascomycota</taxon>
        <taxon>Saccharomycotina</taxon>
        <taxon>Pichiomycetes</taxon>
        <taxon>Debaryomycetaceae</taxon>
        <taxon>Diutina</taxon>
    </lineage>
</organism>
<dbReference type="EMBL" id="SWFT01000018">
    <property type="protein sequence ID" value="KAA8907931.1"/>
    <property type="molecule type" value="Genomic_DNA"/>
</dbReference>
<reference evidence="1 2" key="1">
    <citation type="submission" date="2019-07" db="EMBL/GenBank/DDBJ databases">
        <title>Genome assembly of two rare yeast pathogens: Diutina rugosa and Trichomonascus ciferrii.</title>
        <authorList>
            <person name="Mixao V."/>
            <person name="Saus E."/>
            <person name="Hansen A."/>
            <person name="Lass-Flor C."/>
            <person name="Gabaldon T."/>
        </authorList>
    </citation>
    <scope>NUCLEOTIDE SEQUENCE [LARGE SCALE GENOMIC DNA]</scope>
    <source>
        <strain evidence="1 2">CBS 613</strain>
    </source>
</reference>
<evidence type="ECO:0000313" key="2">
    <source>
        <dbReference type="Proteomes" id="UP000449547"/>
    </source>
</evidence>
<dbReference type="VEuPathDB" id="FungiDB:DIURU_000341"/>
<gene>
    <name evidence="1" type="ORF">DIURU_000341</name>
</gene>
<evidence type="ECO:0000313" key="1">
    <source>
        <dbReference type="EMBL" id="KAA8907931.1"/>
    </source>
</evidence>
<dbReference type="AlphaFoldDB" id="A0A642UYT0"/>
<name>A0A642UYT0_DIURU</name>
<protein>
    <submittedName>
        <fullName evidence="1">Uncharacterized protein</fullName>
    </submittedName>
</protein>
<dbReference type="RefSeq" id="XP_034014863.1">
    <property type="nucleotide sequence ID" value="XM_034156169.1"/>
</dbReference>
<comment type="caution">
    <text evidence="1">The sequence shown here is derived from an EMBL/GenBank/DDBJ whole genome shotgun (WGS) entry which is preliminary data.</text>
</comment>
<dbReference type="GeneID" id="54778994"/>